<dbReference type="EMBL" id="MAYW01000059">
    <property type="protein sequence ID" value="ODS32498.1"/>
    <property type="molecule type" value="Genomic_DNA"/>
</dbReference>
<dbReference type="Proteomes" id="UP000094056">
    <property type="component" value="Unassembled WGS sequence"/>
</dbReference>
<accession>A0A1E3XA57</accession>
<proteinExistence type="predicted"/>
<evidence type="ECO:0000313" key="2">
    <source>
        <dbReference type="Proteomes" id="UP000094056"/>
    </source>
</evidence>
<comment type="caution">
    <text evidence="1">The sequence shown here is derived from an EMBL/GenBank/DDBJ whole genome shotgun (WGS) entry which is preliminary data.</text>
</comment>
<protein>
    <submittedName>
        <fullName evidence="1">Uncharacterized protein</fullName>
    </submittedName>
</protein>
<organism evidence="1 2">
    <name type="scientific">Candidatus Scalindua rubra</name>
    <dbReference type="NCBI Taxonomy" id="1872076"/>
    <lineage>
        <taxon>Bacteria</taxon>
        <taxon>Pseudomonadati</taxon>
        <taxon>Planctomycetota</taxon>
        <taxon>Candidatus Brocadiia</taxon>
        <taxon>Candidatus Brocadiales</taxon>
        <taxon>Candidatus Scalinduaceae</taxon>
        <taxon>Candidatus Scalindua</taxon>
    </lineage>
</organism>
<feature type="non-terminal residue" evidence="1">
    <location>
        <position position="67"/>
    </location>
</feature>
<sequence length="67" mass="7462">MRTSDVSNVIISSIKDKVVDDLSSIKRYDFHGNSVQAIEKRFFDTIGKAGSIGLTALFLQNDTKQKI</sequence>
<reference evidence="1 2" key="1">
    <citation type="submission" date="2016-07" db="EMBL/GenBank/DDBJ databases">
        <title>Draft genome of Scalindua rubra, obtained from a brine-seawater interface in the Red Sea, sheds light on salt adaptation in anammox bacteria.</title>
        <authorList>
            <person name="Speth D.R."/>
            <person name="Lagkouvardos I."/>
            <person name="Wang Y."/>
            <person name="Qian P.-Y."/>
            <person name="Dutilh B.E."/>
            <person name="Jetten M.S."/>
        </authorList>
    </citation>
    <scope>NUCLEOTIDE SEQUENCE [LARGE SCALE GENOMIC DNA]</scope>
    <source>
        <strain evidence="1">BSI-1</strain>
    </source>
</reference>
<evidence type="ECO:0000313" key="1">
    <source>
        <dbReference type="EMBL" id="ODS32498.1"/>
    </source>
</evidence>
<name>A0A1E3XA57_9BACT</name>
<gene>
    <name evidence="1" type="ORF">SCARUB_02350</name>
</gene>
<dbReference type="AlphaFoldDB" id="A0A1E3XA57"/>